<gene>
    <name evidence="1" type="ORF">BF_0387</name>
</gene>
<evidence type="ECO:0000313" key="1">
    <source>
        <dbReference type="EMBL" id="AQW88912.1"/>
    </source>
</evidence>
<protein>
    <submittedName>
        <fullName evidence="1">Uncharacterized protein</fullName>
    </submittedName>
</protein>
<proteinExistence type="predicted"/>
<organism evidence="1 2">
    <name type="scientific">Serratia phage BF</name>
    <dbReference type="NCBI Taxonomy" id="1962671"/>
    <lineage>
        <taxon>Viruses</taxon>
        <taxon>Duplodnaviria</taxon>
        <taxon>Heunggongvirae</taxon>
        <taxon>Uroviricota</taxon>
        <taxon>Caudoviricetes</taxon>
        <taxon>Eneladusvirus</taxon>
        <taxon>Eneladusvirus BF</taxon>
    </lineage>
</organism>
<name>A0A1S6UB36_9CAUD</name>
<keyword evidence="2" id="KW-1185">Reference proteome</keyword>
<dbReference type="OrthoDB" id="38845at10239"/>
<sequence>MEYTITMLVTRYELIDGELIPHEFGEYVKFTDYKKVEDARSKAVSDAGWAADAAREQEEINRNRGWN</sequence>
<evidence type="ECO:0000313" key="2">
    <source>
        <dbReference type="Proteomes" id="UP000221837"/>
    </source>
</evidence>
<dbReference type="Proteomes" id="UP000221837">
    <property type="component" value="Genome"/>
</dbReference>
<reference evidence="1" key="1">
    <citation type="submission" date="2017-02" db="EMBL/GenBank/DDBJ databases">
        <title>Genome sequence of Serratia marcescens phage BF.</title>
        <authorList>
            <person name="Casey E."/>
            <person name="Fitzgerald B."/>
            <person name="Mahony J."/>
            <person name="Lugli G."/>
            <person name="Ventura M."/>
            <person name="van Sinderen D."/>
        </authorList>
    </citation>
    <scope>NUCLEOTIDE SEQUENCE [LARGE SCALE GENOMIC DNA]</scope>
</reference>
<dbReference type="EMBL" id="KY630187">
    <property type="protein sequence ID" value="AQW88912.1"/>
    <property type="molecule type" value="Genomic_DNA"/>
</dbReference>
<accession>A0A1S6UB36</accession>